<dbReference type="Proteomes" id="UP000660745">
    <property type="component" value="Unassembled WGS sequence"/>
</dbReference>
<dbReference type="PROSITE" id="PS51257">
    <property type="entry name" value="PROKAR_LIPOPROTEIN"/>
    <property type="match status" value="1"/>
</dbReference>
<accession>A0A918A476</accession>
<dbReference type="SUPFAM" id="SSF50998">
    <property type="entry name" value="Quinoprotein alcohol dehydrogenase-like"/>
    <property type="match status" value="1"/>
</dbReference>
<dbReference type="AlphaFoldDB" id="A0A918A476"/>
<organism evidence="3 4">
    <name type="scientific">Nonomuraea glycinis</name>
    <dbReference type="NCBI Taxonomy" id="2047744"/>
    <lineage>
        <taxon>Bacteria</taxon>
        <taxon>Bacillati</taxon>
        <taxon>Actinomycetota</taxon>
        <taxon>Actinomycetes</taxon>
        <taxon>Streptosporangiales</taxon>
        <taxon>Streptosporangiaceae</taxon>
        <taxon>Nonomuraea</taxon>
    </lineage>
</organism>
<feature type="domain" description="Pyrrolo-quinoline quinone repeat" evidence="2">
    <location>
        <begin position="117"/>
        <end position="271"/>
    </location>
</feature>
<reference evidence="3" key="1">
    <citation type="journal article" date="2014" name="Int. J. Syst. Evol. Microbiol.">
        <title>Complete genome sequence of Corynebacterium casei LMG S-19264T (=DSM 44701T), isolated from a smear-ripened cheese.</title>
        <authorList>
            <consortium name="US DOE Joint Genome Institute (JGI-PGF)"/>
            <person name="Walter F."/>
            <person name="Albersmeier A."/>
            <person name="Kalinowski J."/>
            <person name="Ruckert C."/>
        </authorList>
    </citation>
    <scope>NUCLEOTIDE SEQUENCE</scope>
    <source>
        <strain evidence="3">CGMCC 4.7430</strain>
    </source>
</reference>
<evidence type="ECO:0000313" key="4">
    <source>
        <dbReference type="Proteomes" id="UP000660745"/>
    </source>
</evidence>
<evidence type="ECO:0000259" key="2">
    <source>
        <dbReference type="Pfam" id="PF13360"/>
    </source>
</evidence>
<evidence type="ECO:0000313" key="3">
    <source>
        <dbReference type="EMBL" id="GGP06808.1"/>
    </source>
</evidence>
<protein>
    <recommendedName>
        <fullName evidence="2">Pyrrolo-quinoline quinone repeat domain-containing protein</fullName>
    </recommendedName>
</protein>
<gene>
    <name evidence="3" type="ORF">GCM10012278_32330</name>
</gene>
<dbReference type="Gene3D" id="2.130.10.10">
    <property type="entry name" value="YVTN repeat-like/Quinoprotein amine dehydrogenase"/>
    <property type="match status" value="1"/>
</dbReference>
<dbReference type="RefSeq" id="WP_189139379.1">
    <property type="nucleotide sequence ID" value="NZ_BMNK01000004.1"/>
</dbReference>
<dbReference type="InterPro" id="IPR011047">
    <property type="entry name" value="Quinoprotein_ADH-like_sf"/>
</dbReference>
<feature type="signal peptide" evidence="1">
    <location>
        <begin position="1"/>
        <end position="22"/>
    </location>
</feature>
<sequence>MHLRALIAALLVLACAAGGAVARQVRPAFTAAWSAEVGDLDATPAFSVPVATIGGRAVLALPSPGAIRLHDAETGAVIHTFPFTLPYDRMGFVGELLAVIGEERVGEERIGEERIGEERITVLDPVTGRTKWTRPLASADAPIRAYLSRTALTPTGIAWAGRDGLHGLDPASGRDTWTVPWPAGCPDRQLLESELAVIVQHCADGSLTLHGVDMRAGRLGWTRRVRGSHENLADVDVSATRLIIAREPGQITAFDPHGRPVARSRITYPDVGGPTVVGDAELTLLVRSVGGVREMTATRSRDGRVLWHRSLRPRTPPGTPEGYAGNAGTLTAGHAMGATATELAPRMIEVISLADGTRHVLPLPVGESASLVVGSTARDVLLYERHPRGDRVTAYTFRDGLLPSSPLAVPPDRWPDACTLLDPAALPGYVPVPGAVEHLGVRWPKPDVCEFVPPDDAGALVRVAVTWVAATDAEAARLARTTLAADKGALRLGEGAYLRSKVGSDDQRTFAWATGGRLLAEVRAGGDSALTRRAALAVAARLRGGPCSGTYPCLHG</sequence>
<dbReference type="Pfam" id="PF13360">
    <property type="entry name" value="PQQ_2"/>
    <property type="match status" value="1"/>
</dbReference>
<evidence type="ECO:0000256" key="1">
    <source>
        <dbReference type="SAM" id="SignalP"/>
    </source>
</evidence>
<dbReference type="EMBL" id="BMNK01000004">
    <property type="protein sequence ID" value="GGP06808.1"/>
    <property type="molecule type" value="Genomic_DNA"/>
</dbReference>
<proteinExistence type="predicted"/>
<keyword evidence="1" id="KW-0732">Signal</keyword>
<dbReference type="InterPro" id="IPR002372">
    <property type="entry name" value="PQQ_rpt_dom"/>
</dbReference>
<reference evidence="3" key="2">
    <citation type="submission" date="2020-09" db="EMBL/GenBank/DDBJ databases">
        <authorList>
            <person name="Sun Q."/>
            <person name="Zhou Y."/>
        </authorList>
    </citation>
    <scope>NUCLEOTIDE SEQUENCE</scope>
    <source>
        <strain evidence="3">CGMCC 4.7430</strain>
    </source>
</reference>
<name>A0A918A476_9ACTN</name>
<feature type="chain" id="PRO_5037092189" description="Pyrrolo-quinoline quinone repeat domain-containing protein" evidence="1">
    <location>
        <begin position="23"/>
        <end position="556"/>
    </location>
</feature>
<comment type="caution">
    <text evidence="3">The sequence shown here is derived from an EMBL/GenBank/DDBJ whole genome shotgun (WGS) entry which is preliminary data.</text>
</comment>
<dbReference type="InterPro" id="IPR015943">
    <property type="entry name" value="WD40/YVTN_repeat-like_dom_sf"/>
</dbReference>
<keyword evidence="4" id="KW-1185">Reference proteome</keyword>